<evidence type="ECO:0000256" key="1">
    <source>
        <dbReference type="ARBA" id="ARBA00001947"/>
    </source>
</evidence>
<dbReference type="PROSITE" id="PS52035">
    <property type="entry name" value="PEPTIDASE_M14"/>
    <property type="match status" value="1"/>
</dbReference>
<sequence length="295" mass="33554">MAEDDGEFTYVSREMLRVQLKIGTPNPQINKPAIWIDAGLHAREWIGISSALYFINKLISDYDQPEVKNLVDSYDWYILPVVNPDGYEYSHTHDRMWRKTRSQQDNDCYGVDANRNFNFHWNEAGTDPDPCHNTFAGKRAFSEPETQAMSDFILSKRRDIKIYISLHSYGNLWLTPWGYTRNLPDDYDELIRIANIAAAAILAVRGEEYLTGSAAGLLSYLAAGGSRDWAKGKAGIKYSYSVELSPSIRTADWSFRFELPPRFIPLVGEDLYMGLKAVAEALQEKLTLEMNVGCI</sequence>
<dbReference type="GO" id="GO:0006508">
    <property type="term" value="P:proteolysis"/>
    <property type="evidence" value="ECO:0007669"/>
    <property type="project" value="UniProtKB-KW"/>
</dbReference>
<evidence type="ECO:0000256" key="3">
    <source>
        <dbReference type="ARBA" id="ARBA00022645"/>
    </source>
</evidence>
<dbReference type="GO" id="GO:0005615">
    <property type="term" value="C:extracellular space"/>
    <property type="evidence" value="ECO:0007669"/>
    <property type="project" value="TreeGrafter"/>
</dbReference>
<organism evidence="12 13">
    <name type="scientific">Lingula anatina</name>
    <name type="common">Brachiopod</name>
    <name type="synonym">Lingula unguis</name>
    <dbReference type="NCBI Taxonomy" id="7574"/>
    <lineage>
        <taxon>Eukaryota</taxon>
        <taxon>Metazoa</taxon>
        <taxon>Spiralia</taxon>
        <taxon>Lophotrochozoa</taxon>
        <taxon>Brachiopoda</taxon>
        <taxon>Linguliformea</taxon>
        <taxon>Lingulata</taxon>
        <taxon>Lingulida</taxon>
        <taxon>Linguloidea</taxon>
        <taxon>Lingulidae</taxon>
        <taxon>Lingula</taxon>
    </lineage>
</organism>
<dbReference type="PANTHER" id="PTHR11705">
    <property type="entry name" value="PROTEASE FAMILY M14 CARBOXYPEPTIDASE A,B"/>
    <property type="match status" value="1"/>
</dbReference>
<evidence type="ECO:0000256" key="8">
    <source>
        <dbReference type="ARBA" id="ARBA00022833"/>
    </source>
</evidence>
<dbReference type="OrthoDB" id="3626597at2759"/>
<keyword evidence="3" id="KW-0121">Carboxypeptidase</keyword>
<keyword evidence="5" id="KW-0479">Metal-binding</keyword>
<name>A0A1S3I2C0_LINAN</name>
<dbReference type="PROSITE" id="PS00132">
    <property type="entry name" value="CARBOXYPEPT_ZN_1"/>
    <property type="match status" value="1"/>
</dbReference>
<keyword evidence="9" id="KW-0482">Metalloprotease</keyword>
<evidence type="ECO:0000256" key="4">
    <source>
        <dbReference type="ARBA" id="ARBA00022670"/>
    </source>
</evidence>
<accession>A0A1S3I2C0</accession>
<evidence type="ECO:0000256" key="2">
    <source>
        <dbReference type="ARBA" id="ARBA00005988"/>
    </source>
</evidence>
<gene>
    <name evidence="13" type="primary">LOC106160358</name>
</gene>
<dbReference type="InterPro" id="IPR057246">
    <property type="entry name" value="CARBOXYPEPT_ZN_1"/>
</dbReference>
<dbReference type="GO" id="GO:0004181">
    <property type="term" value="F:metallocarboxypeptidase activity"/>
    <property type="evidence" value="ECO:0007669"/>
    <property type="project" value="InterPro"/>
</dbReference>
<feature type="domain" description="Peptidase M14" evidence="11">
    <location>
        <begin position="1"/>
        <end position="282"/>
    </location>
</feature>
<dbReference type="InParanoid" id="A0A1S3I2C0"/>
<evidence type="ECO:0000256" key="6">
    <source>
        <dbReference type="ARBA" id="ARBA00022729"/>
    </source>
</evidence>
<dbReference type="KEGG" id="lak:106160358"/>
<dbReference type="Pfam" id="PF00246">
    <property type="entry name" value="Peptidase_M14"/>
    <property type="match status" value="1"/>
</dbReference>
<keyword evidence="8" id="KW-0862">Zinc</keyword>
<protein>
    <submittedName>
        <fullName evidence="13">Carboxypeptidase B-like</fullName>
    </submittedName>
</protein>
<evidence type="ECO:0000256" key="10">
    <source>
        <dbReference type="PROSITE-ProRule" id="PRU01379"/>
    </source>
</evidence>
<dbReference type="SUPFAM" id="SSF53187">
    <property type="entry name" value="Zn-dependent exopeptidases"/>
    <property type="match status" value="1"/>
</dbReference>
<dbReference type="PANTHER" id="PTHR11705:SF91">
    <property type="entry name" value="FI01817P-RELATED"/>
    <property type="match status" value="1"/>
</dbReference>
<proteinExistence type="inferred from homology"/>
<dbReference type="FunCoup" id="A0A1S3I2C0">
    <property type="interactions" value="52"/>
</dbReference>
<dbReference type="Gene3D" id="3.40.630.10">
    <property type="entry name" value="Zn peptidases"/>
    <property type="match status" value="1"/>
</dbReference>
<evidence type="ECO:0000259" key="11">
    <source>
        <dbReference type="PROSITE" id="PS52035"/>
    </source>
</evidence>
<dbReference type="RefSeq" id="XP_013392393.1">
    <property type="nucleotide sequence ID" value="XM_013536939.1"/>
</dbReference>
<dbReference type="CDD" id="cd03860">
    <property type="entry name" value="M14_CP_A-B_like"/>
    <property type="match status" value="1"/>
</dbReference>
<keyword evidence="12" id="KW-1185">Reference proteome</keyword>
<dbReference type="GO" id="GO:0008270">
    <property type="term" value="F:zinc ion binding"/>
    <property type="evidence" value="ECO:0007669"/>
    <property type="project" value="InterPro"/>
</dbReference>
<keyword evidence="6" id="KW-0732">Signal</keyword>
<keyword evidence="7" id="KW-0378">Hydrolase</keyword>
<dbReference type="SMART" id="SM00631">
    <property type="entry name" value="Zn_pept"/>
    <property type="match status" value="1"/>
</dbReference>
<evidence type="ECO:0000256" key="5">
    <source>
        <dbReference type="ARBA" id="ARBA00022723"/>
    </source>
</evidence>
<evidence type="ECO:0000256" key="9">
    <source>
        <dbReference type="ARBA" id="ARBA00023049"/>
    </source>
</evidence>
<dbReference type="Proteomes" id="UP000085678">
    <property type="component" value="Unplaced"/>
</dbReference>
<keyword evidence="4" id="KW-0645">Protease</keyword>
<dbReference type="PRINTS" id="PR00765">
    <property type="entry name" value="CRBOXYPTASEA"/>
</dbReference>
<feature type="active site" description="Proton donor/acceptor" evidence="10">
    <location>
        <position position="243"/>
    </location>
</feature>
<dbReference type="GeneID" id="106160358"/>
<evidence type="ECO:0000313" key="12">
    <source>
        <dbReference type="Proteomes" id="UP000085678"/>
    </source>
</evidence>
<evidence type="ECO:0000313" key="13">
    <source>
        <dbReference type="RefSeq" id="XP_013392393.1"/>
    </source>
</evidence>
<comment type="similarity">
    <text evidence="2 10">Belongs to the peptidase M14 family.</text>
</comment>
<evidence type="ECO:0000256" key="7">
    <source>
        <dbReference type="ARBA" id="ARBA00022801"/>
    </source>
</evidence>
<dbReference type="FunFam" id="3.40.630.10:FF:000084">
    <property type="entry name" value="Carboxypeptidase B2"/>
    <property type="match status" value="1"/>
</dbReference>
<reference evidence="13" key="1">
    <citation type="submission" date="2025-08" db="UniProtKB">
        <authorList>
            <consortium name="RefSeq"/>
        </authorList>
    </citation>
    <scope>IDENTIFICATION</scope>
    <source>
        <tissue evidence="13">Gonads</tissue>
    </source>
</reference>
<dbReference type="InterPro" id="IPR000834">
    <property type="entry name" value="Peptidase_M14"/>
</dbReference>
<comment type="cofactor">
    <cofactor evidence="1">
        <name>Zn(2+)</name>
        <dbReference type="ChEBI" id="CHEBI:29105"/>
    </cofactor>
</comment>
<dbReference type="AlphaFoldDB" id="A0A1S3I2C0"/>